<feature type="domain" description="Arb2" evidence="2">
    <location>
        <begin position="4"/>
        <end position="113"/>
    </location>
</feature>
<sequence length="873" mass="96194">MPSNELQRLGYKIEAERLVKLDGSPYEFTVKKNDGLFNQRHYEQVGDAMTRLIVDRLQTEKGLVPVSVPVDAKQGEETSRVYASPDAFTSSKPLLMLVPGISIQVGQWALSIFCVPVMHLSYEGRLIRTSPTARRKIVINRSVYQGSMLQYVDRAQSLGFNVIILNSNLNKMDGVPIRGSESPEDHVHYVWKTLIEPCATRHVLAVAHSFGGVCMQSLLMREKGKIEDRILGIALTDSVHGGFFRNPSGVKSNVLAHHAVNWVRSDAPLGEGDGLDFAGVELRSAGTDQHDETTVVAIDEVFKYLQEQYEAKTKRAEMKGATSTAAATLVPSSEYVPGTDDWTVPASVLAYKFFVPLSSTLAAALKELDARMIESSSDEFHLITRKTKRPLGGECVEAGSVGVWSCNGRPVIAIDPGNYWNFSVRQSWVGSFPITQPIDVLGLTTVLVGQSEAAVVMDPTNRIFVIRNSGFAAYGSEGRFKVIEIVDTLNLGDEHAHHESRPPGTNSNQSLSKPAILGWKRDVKITVGNSRITVASFFLVPANNVLILQRDNDLILLKAGQHVITNPNTSFRGFYSLGERQTTFKTQPAYTVEGVPVVLNVNLRYRIHDPMLLTLNYNDAFTALANPAQTAVNAVVSRLSYLQFMRAQKLGGDVPDHHIEPWLDAFKNACLRDLRSQAEGYGITVESFDVLDRELDGALGKDLEKQSEQVLRNQVQATQIELQNHIATETQRGRLEIAKVEAEQKKTVADADYYVNTKQSDALYYKVLKAAEAEAESSELKTVQEVKNIVNLAGAKRTEIEVIGAAYAQVPIGHAQAMQLSVFDVEKRKALPEKTIYFAGDSSEVNADISRHTKDVVSAGLKAAVGWKLGQEN</sequence>
<feature type="domain" description="Arb2" evidence="2">
    <location>
        <begin position="136"/>
        <end position="269"/>
    </location>
</feature>
<dbReference type="GO" id="GO:0031048">
    <property type="term" value="P:regulatory ncRNA-mediated heterochromatin formation"/>
    <property type="evidence" value="ECO:0007669"/>
    <property type="project" value="TreeGrafter"/>
</dbReference>
<organism evidence="3 4">
    <name type="scientific">Chytriomyces confervae</name>
    <dbReference type="NCBI Taxonomy" id="246404"/>
    <lineage>
        <taxon>Eukaryota</taxon>
        <taxon>Fungi</taxon>
        <taxon>Fungi incertae sedis</taxon>
        <taxon>Chytridiomycota</taxon>
        <taxon>Chytridiomycota incertae sedis</taxon>
        <taxon>Chytridiomycetes</taxon>
        <taxon>Chytridiales</taxon>
        <taxon>Chytriomycetaceae</taxon>
        <taxon>Chytriomyces</taxon>
    </lineage>
</organism>
<keyword evidence="4" id="KW-1185">Reference proteome</keyword>
<protein>
    <submittedName>
        <fullName evidence="3">Uncharacterized protein</fullName>
    </submittedName>
</protein>
<name>A0A507F3A2_9FUNG</name>
<evidence type="ECO:0000313" key="4">
    <source>
        <dbReference type="Proteomes" id="UP000320333"/>
    </source>
</evidence>
<dbReference type="Proteomes" id="UP000320333">
    <property type="component" value="Unassembled WGS sequence"/>
</dbReference>
<evidence type="ECO:0000313" key="3">
    <source>
        <dbReference type="EMBL" id="TPX70077.1"/>
    </source>
</evidence>
<dbReference type="InterPro" id="IPR029058">
    <property type="entry name" value="AB_hydrolase_fold"/>
</dbReference>
<comment type="caution">
    <text evidence="3">The sequence shown here is derived from an EMBL/GenBank/DDBJ whole genome shotgun (WGS) entry which is preliminary data.</text>
</comment>
<dbReference type="SUPFAM" id="SSF117892">
    <property type="entry name" value="Band 7/SPFH domain"/>
    <property type="match status" value="1"/>
</dbReference>
<dbReference type="PANTHER" id="PTHR21357">
    <property type="entry name" value="FAM172 FAMILY PROTEIN HOMOLOG CG10038"/>
    <property type="match status" value="1"/>
</dbReference>
<accession>A0A507F3A2</accession>
<dbReference type="GO" id="GO:0005634">
    <property type="term" value="C:nucleus"/>
    <property type="evidence" value="ECO:0007669"/>
    <property type="project" value="TreeGrafter"/>
</dbReference>
<gene>
    <name evidence="3" type="ORF">CcCBS67573_g06665</name>
</gene>
<dbReference type="EMBL" id="QEAP01000297">
    <property type="protein sequence ID" value="TPX70077.1"/>
    <property type="molecule type" value="Genomic_DNA"/>
</dbReference>
<dbReference type="Pfam" id="PF22749">
    <property type="entry name" value="Arb2"/>
    <property type="match status" value="2"/>
</dbReference>
<evidence type="ECO:0000259" key="1">
    <source>
        <dbReference type="Pfam" id="PF01145"/>
    </source>
</evidence>
<proteinExistence type="predicted"/>
<dbReference type="SUPFAM" id="SSF53474">
    <property type="entry name" value="alpha/beta-Hydrolases"/>
    <property type="match status" value="1"/>
</dbReference>
<dbReference type="Gene3D" id="3.30.479.30">
    <property type="entry name" value="Band 7 domain"/>
    <property type="match status" value="1"/>
</dbReference>
<feature type="domain" description="Band 7" evidence="1">
    <location>
        <begin position="540"/>
        <end position="719"/>
    </location>
</feature>
<dbReference type="AlphaFoldDB" id="A0A507F3A2"/>
<dbReference type="InterPro" id="IPR053858">
    <property type="entry name" value="Arb2_dom"/>
</dbReference>
<dbReference type="STRING" id="246404.A0A507F3A2"/>
<dbReference type="Pfam" id="PF01145">
    <property type="entry name" value="Band_7"/>
    <property type="match status" value="1"/>
</dbReference>
<dbReference type="InterPro" id="IPR048263">
    <property type="entry name" value="Arb2"/>
</dbReference>
<dbReference type="InterPro" id="IPR001107">
    <property type="entry name" value="Band_7"/>
</dbReference>
<dbReference type="InterPro" id="IPR036013">
    <property type="entry name" value="Band_7/SPFH_dom_sf"/>
</dbReference>
<reference evidence="3 4" key="1">
    <citation type="journal article" date="2019" name="Sci. Rep.">
        <title>Comparative genomics of chytrid fungi reveal insights into the obligate biotrophic and pathogenic lifestyle of Synchytrium endobioticum.</title>
        <authorList>
            <person name="van de Vossenberg B.T.L.H."/>
            <person name="Warris S."/>
            <person name="Nguyen H.D.T."/>
            <person name="van Gent-Pelzer M.P.E."/>
            <person name="Joly D.L."/>
            <person name="van de Geest H.C."/>
            <person name="Bonants P.J.M."/>
            <person name="Smith D.S."/>
            <person name="Levesque C.A."/>
            <person name="van der Lee T.A.J."/>
        </authorList>
    </citation>
    <scope>NUCLEOTIDE SEQUENCE [LARGE SCALE GENOMIC DNA]</scope>
    <source>
        <strain evidence="3 4">CBS 675.73</strain>
    </source>
</reference>
<evidence type="ECO:0000259" key="2">
    <source>
        <dbReference type="Pfam" id="PF22749"/>
    </source>
</evidence>
<dbReference type="PANTHER" id="PTHR21357:SF4">
    <property type="entry name" value="FAM172 FAMILY PROTEIN HOMOLOG CG10038"/>
    <property type="match status" value="1"/>
</dbReference>
<dbReference type="OrthoDB" id="6738456at2759"/>
<dbReference type="GO" id="GO:0035197">
    <property type="term" value="F:siRNA binding"/>
    <property type="evidence" value="ECO:0007669"/>
    <property type="project" value="TreeGrafter"/>
</dbReference>